<dbReference type="Proteomes" id="UP000053268">
    <property type="component" value="Unassembled WGS sequence"/>
</dbReference>
<proteinExistence type="predicted"/>
<dbReference type="AlphaFoldDB" id="A0A194PG62"/>
<protein>
    <submittedName>
        <fullName evidence="1">Uncharacterized protein</fullName>
    </submittedName>
</protein>
<reference evidence="1 2" key="1">
    <citation type="journal article" date="2015" name="Nat. Commun.">
        <title>Outbred genome sequencing and CRISPR/Cas9 gene editing in butterflies.</title>
        <authorList>
            <person name="Li X."/>
            <person name="Fan D."/>
            <person name="Zhang W."/>
            <person name="Liu G."/>
            <person name="Zhang L."/>
            <person name="Zhao L."/>
            <person name="Fang X."/>
            <person name="Chen L."/>
            <person name="Dong Y."/>
            <person name="Chen Y."/>
            <person name="Ding Y."/>
            <person name="Zhao R."/>
            <person name="Feng M."/>
            <person name="Zhu Y."/>
            <person name="Feng Y."/>
            <person name="Jiang X."/>
            <person name="Zhu D."/>
            <person name="Xiang H."/>
            <person name="Feng X."/>
            <person name="Li S."/>
            <person name="Wang J."/>
            <person name="Zhang G."/>
            <person name="Kronforst M.R."/>
            <person name="Wang W."/>
        </authorList>
    </citation>
    <scope>NUCLEOTIDE SEQUENCE [LARGE SCALE GENOMIC DNA]</scope>
    <source>
        <strain evidence="1">Ya'a_city_454_Px</strain>
        <tissue evidence="1">Whole body</tissue>
    </source>
</reference>
<name>A0A194PG62_PAPXU</name>
<evidence type="ECO:0000313" key="2">
    <source>
        <dbReference type="Proteomes" id="UP000053268"/>
    </source>
</evidence>
<dbReference type="EMBL" id="KQ459604">
    <property type="protein sequence ID" value="KPI92376.1"/>
    <property type="molecule type" value="Genomic_DNA"/>
</dbReference>
<keyword evidence="2" id="KW-1185">Reference proteome</keyword>
<accession>A0A194PG62</accession>
<sequence>MDIRNTRGTADTFLAEPTYDRPVTSPTSFGRFGGHLHVHSTRSWSKNYVRGACVHNSFIETCATTRGTRLTGPFTSMAVIEARATSATLAR</sequence>
<evidence type="ECO:0000313" key="1">
    <source>
        <dbReference type="EMBL" id="KPI92376.1"/>
    </source>
</evidence>
<gene>
    <name evidence="1" type="ORF">RR46_13597</name>
</gene>
<organism evidence="1 2">
    <name type="scientific">Papilio xuthus</name>
    <name type="common">Asian swallowtail butterfly</name>
    <dbReference type="NCBI Taxonomy" id="66420"/>
    <lineage>
        <taxon>Eukaryota</taxon>
        <taxon>Metazoa</taxon>
        <taxon>Ecdysozoa</taxon>
        <taxon>Arthropoda</taxon>
        <taxon>Hexapoda</taxon>
        <taxon>Insecta</taxon>
        <taxon>Pterygota</taxon>
        <taxon>Neoptera</taxon>
        <taxon>Endopterygota</taxon>
        <taxon>Lepidoptera</taxon>
        <taxon>Glossata</taxon>
        <taxon>Ditrysia</taxon>
        <taxon>Papilionoidea</taxon>
        <taxon>Papilionidae</taxon>
        <taxon>Papilioninae</taxon>
        <taxon>Papilio</taxon>
    </lineage>
</organism>